<dbReference type="Pfam" id="PF05698">
    <property type="entry name" value="Trigger_C"/>
    <property type="match status" value="1"/>
</dbReference>
<evidence type="ECO:0000256" key="9">
    <source>
        <dbReference type="ARBA" id="ARBA00023306"/>
    </source>
</evidence>
<evidence type="ECO:0000313" key="18">
    <source>
        <dbReference type="Proteomes" id="UP000242520"/>
    </source>
</evidence>
<evidence type="ECO:0000256" key="8">
    <source>
        <dbReference type="ARBA" id="ARBA00023235"/>
    </source>
</evidence>
<evidence type="ECO:0000259" key="16">
    <source>
        <dbReference type="PROSITE" id="PS50059"/>
    </source>
</evidence>
<evidence type="ECO:0000256" key="15">
    <source>
        <dbReference type="SAM" id="Coils"/>
    </source>
</evidence>
<dbReference type="Proteomes" id="UP000242520">
    <property type="component" value="Unassembled WGS sequence"/>
</dbReference>
<gene>
    <name evidence="12" type="primary">tig</name>
    <name evidence="17" type="ORF">SAMN02744040_01390</name>
</gene>
<comment type="function">
    <text evidence="10 12">Involved in protein export. Acts as a chaperone by maintaining the newly synthesized protein in an open conformation. Functions as a peptidyl-prolyl cis-trans isomerase.</text>
</comment>
<dbReference type="InterPro" id="IPR037041">
    <property type="entry name" value="Trigger_fac_C_sf"/>
</dbReference>
<dbReference type="Pfam" id="PF05697">
    <property type="entry name" value="Trigger_N"/>
    <property type="match status" value="1"/>
</dbReference>
<keyword evidence="7 12" id="KW-0143">Chaperone</keyword>
<feature type="domain" description="PPIase FKBP-type" evidence="16">
    <location>
        <begin position="163"/>
        <end position="248"/>
    </location>
</feature>
<evidence type="ECO:0000256" key="14">
    <source>
        <dbReference type="RuleBase" id="RU003914"/>
    </source>
</evidence>
<dbReference type="Gene3D" id="1.10.3120.10">
    <property type="entry name" value="Trigger factor, C-terminal domain"/>
    <property type="match status" value="1"/>
</dbReference>
<evidence type="ECO:0000256" key="2">
    <source>
        <dbReference type="ARBA" id="ARBA00005464"/>
    </source>
</evidence>
<dbReference type="Gene3D" id="3.10.50.40">
    <property type="match status" value="1"/>
</dbReference>
<evidence type="ECO:0000256" key="13">
    <source>
        <dbReference type="PROSITE-ProRule" id="PRU00277"/>
    </source>
</evidence>
<dbReference type="InterPro" id="IPR046357">
    <property type="entry name" value="PPIase_dom_sf"/>
</dbReference>
<dbReference type="SUPFAM" id="SSF54534">
    <property type="entry name" value="FKBP-like"/>
    <property type="match status" value="1"/>
</dbReference>
<comment type="catalytic activity">
    <reaction evidence="1 12 13">
        <text>[protein]-peptidylproline (omega=180) = [protein]-peptidylproline (omega=0)</text>
        <dbReference type="Rhea" id="RHEA:16237"/>
        <dbReference type="Rhea" id="RHEA-COMP:10747"/>
        <dbReference type="Rhea" id="RHEA-COMP:10748"/>
        <dbReference type="ChEBI" id="CHEBI:83833"/>
        <dbReference type="ChEBI" id="CHEBI:83834"/>
        <dbReference type="EC" id="5.2.1.8"/>
    </reaction>
</comment>
<dbReference type="PIRSF" id="PIRSF003095">
    <property type="entry name" value="Trigger_factor"/>
    <property type="match status" value="1"/>
</dbReference>
<keyword evidence="9 12" id="KW-0131">Cell cycle</keyword>
<dbReference type="NCBIfam" id="TIGR00115">
    <property type="entry name" value="tig"/>
    <property type="match status" value="1"/>
</dbReference>
<dbReference type="STRING" id="1123350.SAMN02744040_01390"/>
<dbReference type="Pfam" id="PF00254">
    <property type="entry name" value="FKBP_C"/>
    <property type="match status" value="1"/>
</dbReference>
<sequence>MNSELIKKENNEVTLKITVSSDEFEKAVNKAYNKLKGRFNIPGFRKGKAPKSLIEAQYGKGVFYDEAINIVFPEVYTKAIDENNLEPVDRPELDIEEIGDGKDLVLSVKVTVKPEVKLGEYKGIEVDKIEYTVKEEDVEARLEQMRNQNARLVTVEDRPVQDKDTVTIDFEGFVDGEAFEGGKGENYNLVIGSGTFIPGFEEQLIGAKIGEEVKVNVTFPEEYHAENLAGKPAVFEVKIKEIKVKELPELDDEFAKDVSEFDTLDELKSDIKNKLEEDAKNREEAEIRNKVIEKAVEVCEVEVPEVMVENQISNMLRDFDYQLQMQGLNLEKYIQYTGMKIDDLKSQMKEEAEKKVKTSLVLEAILKEEKIEVSDEDVNKEIEEMAKMYKMDLDKFKATLRDEDMDYFKENIAVKKTIDMLVENAKIA</sequence>
<dbReference type="InterPro" id="IPR036611">
    <property type="entry name" value="Trigger_fac_ribosome-bd_sf"/>
</dbReference>
<dbReference type="GO" id="GO:0051301">
    <property type="term" value="P:cell division"/>
    <property type="evidence" value="ECO:0007669"/>
    <property type="project" value="UniProtKB-KW"/>
</dbReference>
<dbReference type="PANTHER" id="PTHR30560">
    <property type="entry name" value="TRIGGER FACTOR CHAPERONE AND PEPTIDYL-PROLYL CIS/TRANS ISOMERASE"/>
    <property type="match status" value="1"/>
</dbReference>
<dbReference type="GO" id="GO:0051083">
    <property type="term" value="P:'de novo' cotranslational protein folding"/>
    <property type="evidence" value="ECO:0007669"/>
    <property type="project" value="TreeGrafter"/>
</dbReference>
<dbReference type="GO" id="GO:0015031">
    <property type="term" value="P:protein transport"/>
    <property type="evidence" value="ECO:0007669"/>
    <property type="project" value="UniProtKB-UniRule"/>
</dbReference>
<evidence type="ECO:0000313" key="17">
    <source>
        <dbReference type="EMBL" id="SHH26220.1"/>
    </source>
</evidence>
<evidence type="ECO:0000256" key="11">
    <source>
        <dbReference type="ARBA" id="ARBA00029986"/>
    </source>
</evidence>
<dbReference type="GO" id="GO:0003755">
    <property type="term" value="F:peptidyl-prolyl cis-trans isomerase activity"/>
    <property type="evidence" value="ECO:0007669"/>
    <property type="project" value="UniProtKB-UniRule"/>
</dbReference>
<dbReference type="GO" id="GO:0044183">
    <property type="term" value="F:protein folding chaperone"/>
    <property type="evidence" value="ECO:0007669"/>
    <property type="project" value="TreeGrafter"/>
</dbReference>
<evidence type="ECO:0000256" key="7">
    <source>
        <dbReference type="ARBA" id="ARBA00023186"/>
    </source>
</evidence>
<dbReference type="OrthoDB" id="9767721at2"/>
<dbReference type="InterPro" id="IPR008880">
    <property type="entry name" value="Trigger_fac_C"/>
</dbReference>
<reference evidence="18" key="1">
    <citation type="submission" date="2016-11" db="EMBL/GenBank/DDBJ databases">
        <authorList>
            <person name="Varghese N."/>
            <person name="Submissions S."/>
        </authorList>
    </citation>
    <scope>NUCLEOTIDE SEQUENCE [LARGE SCALE GENOMIC DNA]</scope>
    <source>
        <strain evidence="18">DSM 15285</strain>
    </source>
</reference>
<evidence type="ECO:0000256" key="5">
    <source>
        <dbReference type="ARBA" id="ARBA00022618"/>
    </source>
</evidence>
<accession>A0A1M5RJ67</accession>
<dbReference type="SUPFAM" id="SSF102735">
    <property type="entry name" value="Trigger factor ribosome-binding domain"/>
    <property type="match status" value="1"/>
</dbReference>
<name>A0A1M5RJ67_9FIRM</name>
<evidence type="ECO:0000256" key="1">
    <source>
        <dbReference type="ARBA" id="ARBA00000971"/>
    </source>
</evidence>
<evidence type="ECO:0000256" key="6">
    <source>
        <dbReference type="ARBA" id="ARBA00023110"/>
    </source>
</evidence>
<keyword evidence="15" id="KW-0175">Coiled coil</keyword>
<dbReference type="FunFam" id="3.10.50.40:FF:000001">
    <property type="entry name" value="Trigger factor"/>
    <property type="match status" value="1"/>
</dbReference>
<feature type="coiled-coil region" evidence="15">
    <location>
        <begin position="128"/>
        <end position="155"/>
    </location>
</feature>
<keyword evidence="18" id="KW-1185">Reference proteome</keyword>
<dbReference type="EMBL" id="FQXH01000013">
    <property type="protein sequence ID" value="SHH26220.1"/>
    <property type="molecule type" value="Genomic_DNA"/>
</dbReference>
<comment type="domain">
    <text evidence="12">Consists of 3 domains; the N-terminus binds the ribosome, the middle domain has PPIase activity, while the C-terminus has intrinsic chaperone activity on its own.</text>
</comment>
<dbReference type="InterPro" id="IPR008881">
    <property type="entry name" value="Trigger_fac_ribosome-bd_bac"/>
</dbReference>
<dbReference type="Gene3D" id="3.30.70.1050">
    <property type="entry name" value="Trigger factor ribosome-binding domain"/>
    <property type="match status" value="1"/>
</dbReference>
<protein>
    <recommendedName>
        <fullName evidence="4 12">Trigger factor</fullName>
        <shortName evidence="12">TF</shortName>
        <ecNumber evidence="3 12">5.2.1.8</ecNumber>
    </recommendedName>
    <alternativeName>
        <fullName evidence="11 12">PPIase</fullName>
    </alternativeName>
</protein>
<dbReference type="GO" id="GO:0043335">
    <property type="term" value="P:protein unfolding"/>
    <property type="evidence" value="ECO:0007669"/>
    <property type="project" value="TreeGrafter"/>
</dbReference>
<dbReference type="InterPro" id="IPR001179">
    <property type="entry name" value="PPIase_FKBP_dom"/>
</dbReference>
<feature type="coiled-coil region" evidence="15">
    <location>
        <begin position="264"/>
        <end position="302"/>
    </location>
</feature>
<keyword evidence="12" id="KW-0963">Cytoplasm</keyword>
<dbReference type="EC" id="5.2.1.8" evidence="3 12"/>
<dbReference type="RefSeq" id="WP_072724984.1">
    <property type="nucleotide sequence ID" value="NZ_FQXH01000013.1"/>
</dbReference>
<dbReference type="InterPro" id="IPR027304">
    <property type="entry name" value="Trigger_fact/SurA_dom_sf"/>
</dbReference>
<dbReference type="PROSITE" id="PS50059">
    <property type="entry name" value="FKBP_PPIASE"/>
    <property type="match status" value="1"/>
</dbReference>
<keyword evidence="5 12" id="KW-0132">Cell division</keyword>
<evidence type="ECO:0000256" key="10">
    <source>
        <dbReference type="ARBA" id="ARBA00024849"/>
    </source>
</evidence>
<dbReference type="GO" id="GO:0005737">
    <property type="term" value="C:cytoplasm"/>
    <property type="evidence" value="ECO:0007669"/>
    <property type="project" value="UniProtKB-SubCell"/>
</dbReference>
<keyword evidence="8 12" id="KW-0413">Isomerase</keyword>
<comment type="subcellular location">
    <subcellularLocation>
        <location evidence="12">Cytoplasm</location>
    </subcellularLocation>
    <text evidence="12">About half TF is bound to the ribosome near the polypeptide exit tunnel while the other half is free in the cytoplasm.</text>
</comment>
<dbReference type="SUPFAM" id="SSF109998">
    <property type="entry name" value="Triger factor/SurA peptide-binding domain-like"/>
    <property type="match status" value="1"/>
</dbReference>
<comment type="similarity">
    <text evidence="2 12 14">Belongs to the FKBP-type PPIase family. Tig subfamily.</text>
</comment>
<evidence type="ECO:0000256" key="12">
    <source>
        <dbReference type="HAMAP-Rule" id="MF_00303"/>
    </source>
</evidence>
<dbReference type="HAMAP" id="MF_00303">
    <property type="entry name" value="Trigger_factor_Tig"/>
    <property type="match status" value="1"/>
</dbReference>
<dbReference type="AlphaFoldDB" id="A0A1M5RJ67"/>
<organism evidence="17 18">
    <name type="scientific">Tepidibacter thalassicus DSM 15285</name>
    <dbReference type="NCBI Taxonomy" id="1123350"/>
    <lineage>
        <taxon>Bacteria</taxon>
        <taxon>Bacillati</taxon>
        <taxon>Bacillota</taxon>
        <taxon>Clostridia</taxon>
        <taxon>Peptostreptococcales</taxon>
        <taxon>Peptostreptococcaceae</taxon>
        <taxon>Tepidibacter</taxon>
    </lineage>
</organism>
<keyword evidence="6 12" id="KW-0697">Rotamase</keyword>
<dbReference type="PANTHER" id="PTHR30560:SF3">
    <property type="entry name" value="TRIGGER FACTOR-LIKE PROTEIN TIG, CHLOROPLASTIC"/>
    <property type="match status" value="1"/>
</dbReference>
<dbReference type="InterPro" id="IPR005215">
    <property type="entry name" value="Trig_fac"/>
</dbReference>
<proteinExistence type="inferred from homology"/>
<dbReference type="GO" id="GO:0043022">
    <property type="term" value="F:ribosome binding"/>
    <property type="evidence" value="ECO:0007669"/>
    <property type="project" value="TreeGrafter"/>
</dbReference>
<evidence type="ECO:0000256" key="3">
    <source>
        <dbReference type="ARBA" id="ARBA00013194"/>
    </source>
</evidence>
<evidence type="ECO:0000256" key="4">
    <source>
        <dbReference type="ARBA" id="ARBA00016902"/>
    </source>
</evidence>